<dbReference type="EMBL" id="CP098805">
    <property type="protein sequence ID" value="USJ30192.1"/>
    <property type="molecule type" value="Genomic_DNA"/>
</dbReference>
<accession>A0ABY4XIG8</accession>
<protein>
    <submittedName>
        <fullName evidence="1">Uncharacterized protein</fullName>
    </submittedName>
</protein>
<evidence type="ECO:0000313" key="2">
    <source>
        <dbReference type="Proteomes" id="UP001055420"/>
    </source>
</evidence>
<organism evidence="1 2">
    <name type="scientific">Dyadobacter chenhuakuii</name>
    <dbReference type="NCBI Taxonomy" id="2909339"/>
    <lineage>
        <taxon>Bacteria</taxon>
        <taxon>Pseudomonadati</taxon>
        <taxon>Bacteroidota</taxon>
        <taxon>Cytophagia</taxon>
        <taxon>Cytophagales</taxon>
        <taxon>Spirosomataceae</taxon>
        <taxon>Dyadobacter</taxon>
    </lineage>
</organism>
<gene>
    <name evidence="1" type="ORF">NFI80_20295</name>
</gene>
<proteinExistence type="predicted"/>
<sequence>MLRNIEKRRQELKDAIDSFKEKLLSDGYEFEISDNIVEEVLKTYQMLLTGLHDVHAEGTNLHISKVASGLEISINYMQPIKCSQIAMNIALNAQLALTVAFTFVFSKIIDNLDFKLSGPEEDLLKEHHNWLLLTLSDSPFDYSIICNSLFWKAFLLSVTQRLQLEG</sequence>
<evidence type="ECO:0000313" key="1">
    <source>
        <dbReference type="EMBL" id="USJ30192.1"/>
    </source>
</evidence>
<dbReference type="Proteomes" id="UP001055420">
    <property type="component" value="Chromosome"/>
</dbReference>
<name>A0ABY4XIG8_9BACT</name>
<dbReference type="RefSeq" id="WP_235166031.1">
    <property type="nucleotide sequence ID" value="NZ_CP098805.1"/>
</dbReference>
<reference evidence="1" key="1">
    <citation type="submission" date="2022-06" db="EMBL/GenBank/DDBJ databases">
        <title>Novel species in genus Dyadobacter.</title>
        <authorList>
            <person name="Ma C."/>
        </authorList>
    </citation>
    <scope>NUCLEOTIDE SEQUENCE</scope>
    <source>
        <strain evidence="1">CY22</strain>
    </source>
</reference>
<keyword evidence="2" id="KW-1185">Reference proteome</keyword>